<proteinExistence type="predicted"/>
<dbReference type="PANTHER" id="PTHR43096">
    <property type="entry name" value="DNAJ HOMOLOG 1, MITOCHONDRIAL-RELATED"/>
    <property type="match status" value="1"/>
</dbReference>
<keyword evidence="2" id="KW-0472">Membrane</keyword>
<feature type="transmembrane region" description="Helical" evidence="2">
    <location>
        <begin position="53"/>
        <end position="70"/>
    </location>
</feature>
<dbReference type="SUPFAM" id="SSF46565">
    <property type="entry name" value="Chaperone J-domain"/>
    <property type="match status" value="1"/>
</dbReference>
<keyword evidence="2" id="KW-0812">Transmembrane</keyword>
<protein>
    <submittedName>
        <fullName evidence="4">Type I membrane protein</fullName>
    </submittedName>
</protein>
<dbReference type="Gene3D" id="1.10.287.110">
    <property type="entry name" value="DnaJ domain"/>
    <property type="match status" value="1"/>
</dbReference>
<keyword evidence="2" id="KW-1133">Transmembrane helix</keyword>
<dbReference type="GO" id="GO:0005737">
    <property type="term" value="C:cytoplasm"/>
    <property type="evidence" value="ECO:0007669"/>
    <property type="project" value="TreeGrafter"/>
</dbReference>
<accession>A0A812F5V7</accession>
<feature type="domain" description="J" evidence="3">
    <location>
        <begin position="131"/>
        <end position="195"/>
    </location>
</feature>
<dbReference type="Pfam" id="PF00226">
    <property type="entry name" value="DnaJ"/>
    <property type="match status" value="1"/>
</dbReference>
<dbReference type="Proteomes" id="UP000655759">
    <property type="component" value="Unassembled WGS sequence"/>
</dbReference>
<dbReference type="InterPro" id="IPR036869">
    <property type="entry name" value="J_dom_sf"/>
</dbReference>
<evidence type="ECO:0000256" key="2">
    <source>
        <dbReference type="SAM" id="Phobius"/>
    </source>
</evidence>
<dbReference type="AlphaFoldDB" id="A0A812F5V7"/>
<dbReference type="GO" id="GO:0051082">
    <property type="term" value="F:unfolded protein binding"/>
    <property type="evidence" value="ECO:0007669"/>
    <property type="project" value="TreeGrafter"/>
</dbReference>
<dbReference type="RefSeq" id="WP_239654963.1">
    <property type="nucleotide sequence ID" value="NZ_CAJNAQ010000005.1"/>
</dbReference>
<dbReference type="PROSITE" id="PS00636">
    <property type="entry name" value="DNAJ_1"/>
    <property type="match status" value="1"/>
</dbReference>
<evidence type="ECO:0000256" key="1">
    <source>
        <dbReference type="ARBA" id="ARBA00023186"/>
    </source>
</evidence>
<dbReference type="InterPro" id="IPR018253">
    <property type="entry name" value="DnaJ_domain_CS"/>
</dbReference>
<dbReference type="PROSITE" id="PS50076">
    <property type="entry name" value="DNAJ_2"/>
    <property type="match status" value="1"/>
</dbReference>
<dbReference type="PANTHER" id="PTHR43096:SF52">
    <property type="entry name" value="DNAJ HOMOLOG 1, MITOCHONDRIAL-RELATED"/>
    <property type="match status" value="1"/>
</dbReference>
<dbReference type="CDD" id="cd06257">
    <property type="entry name" value="DnaJ"/>
    <property type="match status" value="1"/>
</dbReference>
<dbReference type="GO" id="GO:0042026">
    <property type="term" value="P:protein refolding"/>
    <property type="evidence" value="ECO:0007669"/>
    <property type="project" value="TreeGrafter"/>
</dbReference>
<name>A0A812F5V7_9ARCH</name>
<dbReference type="SMART" id="SM00271">
    <property type="entry name" value="DnaJ"/>
    <property type="match status" value="1"/>
</dbReference>
<evidence type="ECO:0000259" key="3">
    <source>
        <dbReference type="PROSITE" id="PS50076"/>
    </source>
</evidence>
<gene>
    <name evidence="4" type="ORF">NUZ5A_51023</name>
</gene>
<dbReference type="EMBL" id="CAJNAQ010000005">
    <property type="protein sequence ID" value="CAE6500522.1"/>
    <property type="molecule type" value="Genomic_DNA"/>
</dbReference>
<comment type="caution">
    <text evidence="4">The sequence shown here is derived from an EMBL/GenBank/DDBJ whole genome shotgun (WGS) entry which is preliminary data.</text>
</comment>
<dbReference type="InterPro" id="IPR001623">
    <property type="entry name" value="DnaJ_domain"/>
</dbReference>
<sequence length="200" mass="23202">MRLIFLALVLALLSTIVLQSQSAYSQQGGLVVERPTRGSEEISEYYNVNDVRLAMAIVGAAVVGVFLYLAREIILRRKTEYEKKNYASKQNRDYEKYHSDWNADDEDFIGPRKRKSADEFKKMFDEATLPNYYNVLGVSVDATLEEIKRKYRQLVKEYHPDRTKDAKSAEKFAEITSAYEVLSDEEQRKMYDSYFKTSIG</sequence>
<reference evidence="4" key="1">
    <citation type="submission" date="2021-02" db="EMBL/GenBank/DDBJ databases">
        <authorList>
            <person name="Han P."/>
        </authorList>
    </citation>
    <scope>NUCLEOTIDE SEQUENCE</scope>
    <source>
        <strain evidence="4">Candidatus Nitrosotenuis uzonensis 5A</strain>
    </source>
</reference>
<dbReference type="PRINTS" id="PR00625">
    <property type="entry name" value="JDOMAIN"/>
</dbReference>
<evidence type="ECO:0000313" key="4">
    <source>
        <dbReference type="EMBL" id="CAE6500522.1"/>
    </source>
</evidence>
<evidence type="ECO:0000313" key="5">
    <source>
        <dbReference type="Proteomes" id="UP000655759"/>
    </source>
</evidence>
<organism evidence="4 5">
    <name type="scientific">Candidatus Nitrosotenuis uzonensis</name>
    <dbReference type="NCBI Taxonomy" id="1407055"/>
    <lineage>
        <taxon>Archaea</taxon>
        <taxon>Nitrososphaerota</taxon>
        <taxon>Candidatus Nitrosotenuis</taxon>
    </lineage>
</organism>
<keyword evidence="1" id="KW-0143">Chaperone</keyword>